<dbReference type="Gene3D" id="1.10.340.70">
    <property type="match status" value="1"/>
</dbReference>
<dbReference type="FunFam" id="1.10.340.70:FF:000001">
    <property type="entry name" value="Retrovirus-related Pol polyprotein from transposon gypsy-like Protein"/>
    <property type="match status" value="1"/>
</dbReference>
<gene>
    <name evidence="3" type="ORF">K2173_001348</name>
</gene>
<dbReference type="Gene3D" id="3.10.10.10">
    <property type="entry name" value="HIV Type 1 Reverse Transcriptase, subunit A, domain 1"/>
    <property type="match status" value="1"/>
</dbReference>
<dbReference type="PANTHER" id="PTHR34072">
    <property type="entry name" value="ENZYMATIC POLYPROTEIN-RELATED"/>
    <property type="match status" value="1"/>
</dbReference>
<organism evidence="3 4">
    <name type="scientific">Erythroxylum novogranatense</name>
    <dbReference type="NCBI Taxonomy" id="1862640"/>
    <lineage>
        <taxon>Eukaryota</taxon>
        <taxon>Viridiplantae</taxon>
        <taxon>Streptophyta</taxon>
        <taxon>Embryophyta</taxon>
        <taxon>Tracheophyta</taxon>
        <taxon>Spermatophyta</taxon>
        <taxon>Magnoliopsida</taxon>
        <taxon>eudicotyledons</taxon>
        <taxon>Gunneridae</taxon>
        <taxon>Pentapetalae</taxon>
        <taxon>rosids</taxon>
        <taxon>fabids</taxon>
        <taxon>Malpighiales</taxon>
        <taxon>Erythroxylaceae</taxon>
        <taxon>Erythroxylum</taxon>
    </lineage>
</organism>
<dbReference type="CDD" id="cd09274">
    <property type="entry name" value="RNase_HI_RT_Ty3"/>
    <property type="match status" value="1"/>
</dbReference>
<evidence type="ECO:0000313" key="4">
    <source>
        <dbReference type="Proteomes" id="UP001159364"/>
    </source>
</evidence>
<dbReference type="InterPro" id="IPR041588">
    <property type="entry name" value="Integrase_H2C2"/>
</dbReference>
<evidence type="ECO:0000313" key="3">
    <source>
        <dbReference type="EMBL" id="KAJ8761292.1"/>
    </source>
</evidence>
<accession>A0AAV8T3F5</accession>
<comment type="caution">
    <text evidence="3">The sequence shown here is derived from an EMBL/GenBank/DDBJ whole genome shotgun (WGS) entry which is preliminary data.</text>
</comment>
<dbReference type="Proteomes" id="UP001159364">
    <property type="component" value="Linkage Group LG06"/>
</dbReference>
<name>A0AAV8T3F5_9ROSI</name>
<protein>
    <submittedName>
        <fullName evidence="3">Uncharacterized protein</fullName>
    </submittedName>
</protein>
<evidence type="ECO:0000259" key="2">
    <source>
        <dbReference type="Pfam" id="PF17921"/>
    </source>
</evidence>
<dbReference type="EMBL" id="JAIWQS010000006">
    <property type="protein sequence ID" value="KAJ8761292.1"/>
    <property type="molecule type" value="Genomic_DNA"/>
</dbReference>
<feature type="domain" description="Reverse transcriptase/retrotransposon-derived protein RNase H-like" evidence="1">
    <location>
        <begin position="60"/>
        <end position="144"/>
    </location>
</feature>
<dbReference type="Gene3D" id="3.10.20.370">
    <property type="match status" value="1"/>
</dbReference>
<reference evidence="3 4" key="1">
    <citation type="submission" date="2021-09" db="EMBL/GenBank/DDBJ databases">
        <title>Genomic insights and catalytic innovation underlie evolution of tropane alkaloids biosynthesis.</title>
        <authorList>
            <person name="Wang Y.-J."/>
            <person name="Tian T."/>
            <person name="Huang J.-P."/>
            <person name="Huang S.-X."/>
        </authorList>
    </citation>
    <scope>NUCLEOTIDE SEQUENCE [LARGE SCALE GENOMIC DNA]</scope>
    <source>
        <strain evidence="3">KIB-2018</strain>
        <tissue evidence="3">Leaf</tissue>
    </source>
</reference>
<evidence type="ECO:0000259" key="1">
    <source>
        <dbReference type="Pfam" id="PF17919"/>
    </source>
</evidence>
<dbReference type="InterPro" id="IPR043502">
    <property type="entry name" value="DNA/RNA_pol_sf"/>
</dbReference>
<dbReference type="Pfam" id="PF17921">
    <property type="entry name" value="Integrase_H2C2"/>
    <property type="match status" value="1"/>
</dbReference>
<keyword evidence="4" id="KW-1185">Reference proteome</keyword>
<proteinExistence type="predicted"/>
<dbReference type="InterPro" id="IPR041577">
    <property type="entry name" value="RT_RNaseH_2"/>
</dbReference>
<dbReference type="SUPFAM" id="SSF56672">
    <property type="entry name" value="DNA/RNA polymerases"/>
    <property type="match status" value="1"/>
</dbReference>
<sequence length="417" mass="48226">MHRILLEDDAKSTRQAQRKLNPPMMEVVKKEVLKLLDAGVIYPISDSKWLLQQDVPFEFDERCKDAFNKLKELLTSSPVIRPPDWNLPFEIMCDASDYAMGAVLGQRVGRALHAIYYASKTLNPAQLHYSTTEKELLSVKEAKPRLIRWILLLQEFDLEIRDKKGAENVVADHLSRLVKEEDDIPLRESFPDEQLFSVDVTPPWYADIVNFLVTNELPVGLSKAQRDKLRSEAKYYVWDDPYLWRHCADQVIRRCVPKSESSSILAFCHSYACGGHFGVKRTAQKVLESGFYWPTLFKDAYTFCKSCDRCQRSGNLSRKDQMPQTPLLFCEIFDSFLVGQKVLLYHSRLKLFPGKLRSRWVGPFVITHVFPFGAVEIRSLKTDKTFRVNGHRLKPYYEGFETEDLEVLMLKDVTSVT</sequence>
<dbReference type="AlphaFoldDB" id="A0AAV8T3F5"/>
<dbReference type="Pfam" id="PF17919">
    <property type="entry name" value="RT_RNaseH_2"/>
    <property type="match status" value="1"/>
</dbReference>
<feature type="domain" description="Integrase zinc-binding" evidence="2">
    <location>
        <begin position="256"/>
        <end position="313"/>
    </location>
</feature>
<dbReference type="PANTHER" id="PTHR34072:SF57">
    <property type="entry name" value="RNA-DIRECTED DNA POLYMERASE"/>
    <property type="match status" value="1"/>
</dbReference>